<name>A0A556N369_9FLAO</name>
<proteinExistence type="predicted"/>
<protein>
    <submittedName>
        <fullName evidence="1">Uncharacterized protein</fullName>
    </submittedName>
</protein>
<gene>
    <name evidence="1" type="ORF">FO442_05670</name>
</gene>
<organism evidence="1 2">
    <name type="scientific">Fluviicola chungangensis</name>
    <dbReference type="NCBI Taxonomy" id="2597671"/>
    <lineage>
        <taxon>Bacteria</taxon>
        <taxon>Pseudomonadati</taxon>
        <taxon>Bacteroidota</taxon>
        <taxon>Flavobacteriia</taxon>
        <taxon>Flavobacteriales</taxon>
        <taxon>Crocinitomicaceae</taxon>
        <taxon>Fluviicola</taxon>
    </lineage>
</organism>
<keyword evidence="2" id="KW-1185">Reference proteome</keyword>
<dbReference type="AlphaFoldDB" id="A0A556N369"/>
<reference evidence="1 2" key="1">
    <citation type="submission" date="2019-07" db="EMBL/GenBank/DDBJ databases">
        <authorList>
            <person name="Huq M.A."/>
        </authorList>
    </citation>
    <scope>NUCLEOTIDE SEQUENCE [LARGE SCALE GENOMIC DNA]</scope>
    <source>
        <strain evidence="1 2">MAH-3</strain>
    </source>
</reference>
<sequence>MTPEYRIEIEKRIKNYLKSFKEIGDIVNIKCEETFSDLGYEINVWNVKTVNEAYWVVEGENAPMNLYTQNAHYFSVDEAYSFHMGITQRLTKRHQDNFKDIIDEMPLDIERVKSISRKLNSASKKLSIDLEPEEFQSIGLICRESLVDLSKELCKRNEQLINEKGFKTSDFKNVSSEFIDLYITGSNNAELRNYSRKITEIAWSYCSTIVHSPNKTYPDVKIALLFTSMAVSLLENLFLKYIGFDNEPVCAICGSKKISIIETIPNKFIAICESCKNEEEMELIEE</sequence>
<evidence type="ECO:0000313" key="1">
    <source>
        <dbReference type="EMBL" id="TSJ46647.1"/>
    </source>
</evidence>
<evidence type="ECO:0000313" key="2">
    <source>
        <dbReference type="Proteomes" id="UP000316008"/>
    </source>
</evidence>
<dbReference type="RefSeq" id="WP_144332184.1">
    <property type="nucleotide sequence ID" value="NZ_VLPL01000002.1"/>
</dbReference>
<dbReference type="EMBL" id="VLPL01000002">
    <property type="protein sequence ID" value="TSJ46647.1"/>
    <property type="molecule type" value="Genomic_DNA"/>
</dbReference>
<dbReference type="OrthoDB" id="1371622at2"/>
<comment type="caution">
    <text evidence="1">The sequence shown here is derived from an EMBL/GenBank/DDBJ whole genome shotgun (WGS) entry which is preliminary data.</text>
</comment>
<dbReference type="Proteomes" id="UP000316008">
    <property type="component" value="Unassembled WGS sequence"/>
</dbReference>
<accession>A0A556N369</accession>